<name>A0A814XBG5_9BILA</name>
<reference evidence="1" key="1">
    <citation type="submission" date="2021-02" db="EMBL/GenBank/DDBJ databases">
        <authorList>
            <person name="Nowell W R."/>
        </authorList>
    </citation>
    <scope>NUCLEOTIDE SEQUENCE</scope>
</reference>
<gene>
    <name evidence="1" type="ORF">GPM918_LOCUS24333</name>
    <name evidence="2" type="ORF">SRO942_LOCUS24328</name>
</gene>
<dbReference type="CDD" id="cd22744">
    <property type="entry name" value="OTU"/>
    <property type="match status" value="1"/>
</dbReference>
<keyword evidence="3" id="KW-1185">Reference proteome</keyword>
<protein>
    <submittedName>
        <fullName evidence="1">Uncharacterized protein</fullName>
    </submittedName>
</protein>
<organism evidence="1 3">
    <name type="scientific">Didymodactylos carnosus</name>
    <dbReference type="NCBI Taxonomy" id="1234261"/>
    <lineage>
        <taxon>Eukaryota</taxon>
        <taxon>Metazoa</taxon>
        <taxon>Spiralia</taxon>
        <taxon>Gnathifera</taxon>
        <taxon>Rotifera</taxon>
        <taxon>Eurotatoria</taxon>
        <taxon>Bdelloidea</taxon>
        <taxon>Philodinida</taxon>
        <taxon>Philodinidae</taxon>
        <taxon>Didymodactylos</taxon>
    </lineage>
</organism>
<evidence type="ECO:0000313" key="3">
    <source>
        <dbReference type="Proteomes" id="UP000663829"/>
    </source>
</evidence>
<evidence type="ECO:0000313" key="1">
    <source>
        <dbReference type="EMBL" id="CAF1213497.1"/>
    </source>
</evidence>
<dbReference type="EMBL" id="CAJNOQ010009029">
    <property type="protein sequence ID" value="CAF1213497.1"/>
    <property type="molecule type" value="Genomic_DNA"/>
</dbReference>
<proteinExistence type="predicted"/>
<dbReference type="Gene3D" id="3.90.70.80">
    <property type="match status" value="1"/>
</dbReference>
<accession>A0A814XBG5</accession>
<comment type="caution">
    <text evidence="1">The sequence shown here is derived from an EMBL/GenBank/DDBJ whole genome shotgun (WGS) entry which is preliminary data.</text>
</comment>
<dbReference type="EMBL" id="CAJOBC010009027">
    <property type="protein sequence ID" value="CAF3977377.1"/>
    <property type="molecule type" value="Genomic_DNA"/>
</dbReference>
<dbReference type="Proteomes" id="UP000663829">
    <property type="component" value="Unassembled WGS sequence"/>
</dbReference>
<sequence>MNLTPISDYRKQVIRTIQNNLHLKHDISSGNVEQYIHDLQQEGTYGSETELNICAYLNQIEYHVLHLNDNNEIGGTSVHGNNVRCAYLLFDKKRNHYDPLYFAKTDNTIETIVQRNDEHIYNIIKVYIQETNLNAYNEAIQTSEPLRRWEKQNSCTLDYGSNNITNMNETLSGYCTSDYNDGNREAVDNDTTVGIPTDQEPHLHEVIGHKAIMLNVQEEVQNQIKLSMHANPVNDTSMFNRTEEENGQYLITKPEIIAQPAPFYHKRYPIELSKCPCIQSGSKQRSHPQTTIDRRWRDDYGEELYMCVQLCKHNGDPHPYKLIPDGARIDNNLNLIIECCNVYYHKESNLLYFKIVESDFENQVKSYLMKFVALKQNTYEITKQRIKREKLKLSKIGFTLCQKQSDNTYRQLSETSYSTLIEEGRKLKLNNIPSKICARGGEKIVISFVGGPLDKDVKLLLNHKLARFERKHNTIEFISISKSTNMNSLNIMITQENLYFEVIPGETERKIIVNTSITYIPHEKHPDHLHQCNRQQNDIH</sequence>
<dbReference type="OrthoDB" id="10026826at2759"/>
<evidence type="ECO:0000313" key="2">
    <source>
        <dbReference type="EMBL" id="CAF3977377.1"/>
    </source>
</evidence>
<dbReference type="Proteomes" id="UP000681722">
    <property type="component" value="Unassembled WGS sequence"/>
</dbReference>
<dbReference type="AlphaFoldDB" id="A0A814XBG5"/>